<comment type="caution">
    <text evidence="4">Lacks conserved residue(s) required for the propagation of feature annotation.</text>
</comment>
<evidence type="ECO:0000256" key="5">
    <source>
        <dbReference type="NCBIfam" id="TIGR01814"/>
    </source>
</evidence>
<feature type="binding site" evidence="4">
    <location>
        <position position="99"/>
    </location>
    <ligand>
        <name>pyridoxal 5'-phosphate</name>
        <dbReference type="ChEBI" id="CHEBI:597326"/>
    </ligand>
</feature>
<dbReference type="Gene3D" id="3.90.1150.10">
    <property type="entry name" value="Aspartate Aminotransferase, domain 1"/>
    <property type="match status" value="1"/>
</dbReference>
<dbReference type="PIRSF" id="PIRSF038800">
    <property type="entry name" value="KYNU"/>
    <property type="match status" value="1"/>
</dbReference>
<evidence type="ECO:0000256" key="2">
    <source>
        <dbReference type="ARBA" id="ARBA00022801"/>
    </source>
</evidence>
<feature type="binding site" evidence="4">
    <location>
        <position position="290"/>
    </location>
    <ligand>
        <name>pyridoxal 5'-phosphate</name>
        <dbReference type="ChEBI" id="CHEBI:597326"/>
    </ligand>
</feature>
<dbReference type="SUPFAM" id="SSF53383">
    <property type="entry name" value="PLP-dependent transferases"/>
    <property type="match status" value="1"/>
</dbReference>
<dbReference type="InterPro" id="IPR015424">
    <property type="entry name" value="PyrdxlP-dep_Trfase"/>
</dbReference>
<comment type="pathway">
    <text evidence="4 6">Amino-acid degradation; L-kynurenine degradation; L-alanine and anthranilate from L-kynurenine: step 1/1.</text>
</comment>
<dbReference type="PANTHER" id="PTHR14084">
    <property type="entry name" value="KYNURENINASE"/>
    <property type="match status" value="1"/>
</dbReference>
<dbReference type="Gene3D" id="3.40.640.10">
    <property type="entry name" value="Type I PLP-dependent aspartate aminotransferase-like (Major domain)"/>
    <property type="match status" value="1"/>
</dbReference>
<accession>A0ABW2NRB8</accession>
<evidence type="ECO:0000256" key="4">
    <source>
        <dbReference type="HAMAP-Rule" id="MF_01970"/>
    </source>
</evidence>
<protein>
    <recommendedName>
        <fullName evidence="4 5">Kynureninase</fullName>
        <ecNumber evidence="4 5">3.7.1.3</ecNumber>
    </recommendedName>
    <alternativeName>
        <fullName evidence="4">L-kynurenine hydrolase</fullName>
    </alternativeName>
</protein>
<dbReference type="HAMAP" id="MF_01970">
    <property type="entry name" value="Kynureninase"/>
    <property type="match status" value="1"/>
</dbReference>
<sequence>MVLNKEYALTLDRQDELRRFRDEFYLPKGKWYMDGNSLGLLSKRAESTLVKSLEDWKLYGIDGWMNGAYPWFHLSEQVGAKLSGIIGARPEEVVAASSTTVNLHQLVSTFYKPSGVKTKILADELTFPSDIYALQSQLMLKGYDYESELIQVKSDDGLTLSEETIISHMTEEVALILLPSVLYRSGQLLDMQRLTKEAHRRGIIIGFDLCHSIGAVPHELSDWGVDFAFWCNYKYLNGGPGSTAGLYVNQRHAGIRPGLSGWFGSEKSKQFDMKHTFTPSPSAGAYQIGTPHVFSTAPLIGSLELFEEAGIDRVRSKSLQLTRFMMDLIRQELMNFGFTIGNPFEDERRGGHVALQHKEAARVCKSLKEMGVIPDFRSPDVIRLAPAALYTSFTDVYETIAVLKGIMQEKHYEQYENIREVIA</sequence>
<keyword evidence="3 4" id="KW-0663">Pyridoxal phosphate</keyword>
<feature type="binding site" evidence="4">
    <location>
        <position position="208"/>
    </location>
    <ligand>
        <name>pyridoxal 5'-phosphate</name>
        <dbReference type="ChEBI" id="CHEBI:597326"/>
    </ligand>
</feature>
<evidence type="ECO:0000256" key="1">
    <source>
        <dbReference type="ARBA" id="ARBA00022642"/>
    </source>
</evidence>
<reference evidence="8" key="1">
    <citation type="journal article" date="2019" name="Int. J. Syst. Evol. Microbiol.">
        <title>The Global Catalogue of Microorganisms (GCM) 10K type strain sequencing project: providing services to taxonomists for standard genome sequencing and annotation.</title>
        <authorList>
            <consortium name="The Broad Institute Genomics Platform"/>
            <consortium name="The Broad Institute Genome Sequencing Center for Infectious Disease"/>
            <person name="Wu L."/>
            <person name="Ma J."/>
        </authorList>
    </citation>
    <scope>NUCLEOTIDE SEQUENCE [LARGE SCALE GENOMIC DNA]</scope>
    <source>
        <strain evidence="8">NBRC 106396</strain>
    </source>
</reference>
<dbReference type="EC" id="3.7.1.3" evidence="4 5"/>
<keyword evidence="1 4" id="KW-0662">Pyridine nucleotide biosynthesis</keyword>
<organism evidence="7 8">
    <name type="scientific">Fictibacillus iocasae</name>
    <dbReference type="NCBI Taxonomy" id="2715437"/>
    <lineage>
        <taxon>Bacteria</taxon>
        <taxon>Bacillati</taxon>
        <taxon>Bacillota</taxon>
        <taxon>Bacilli</taxon>
        <taxon>Bacillales</taxon>
        <taxon>Fictibacillaceae</taxon>
        <taxon>Fictibacillus</taxon>
    </lineage>
</organism>
<keyword evidence="8" id="KW-1185">Reference proteome</keyword>
<feature type="binding site" evidence="4">
    <location>
        <position position="100"/>
    </location>
    <ligand>
        <name>pyridoxal 5'-phosphate</name>
        <dbReference type="ChEBI" id="CHEBI:597326"/>
    </ligand>
</feature>
<comment type="caution">
    <text evidence="7">The sequence shown here is derived from an EMBL/GenBank/DDBJ whole genome shotgun (WGS) entry which is preliminary data.</text>
</comment>
<comment type="function">
    <text evidence="4 6">Catalyzes the cleavage of L-kynurenine (L-Kyn) and L-3-hydroxykynurenine (L-3OHKyn) into anthranilic acid (AA) and 3-hydroxyanthranilic acid (3-OHAA), respectively.</text>
</comment>
<keyword evidence="2 4" id="KW-0378">Hydrolase</keyword>
<dbReference type="InterPro" id="IPR015422">
    <property type="entry name" value="PyrdxlP-dep_Trfase_small"/>
</dbReference>
<feature type="binding site" evidence="4">
    <location>
        <position position="211"/>
    </location>
    <ligand>
        <name>pyridoxal 5'-phosphate</name>
        <dbReference type="ChEBI" id="CHEBI:597326"/>
    </ligand>
</feature>
<dbReference type="GO" id="GO:0030429">
    <property type="term" value="F:kynureninase activity"/>
    <property type="evidence" value="ECO:0007669"/>
    <property type="project" value="UniProtKB-EC"/>
</dbReference>
<dbReference type="Pfam" id="PF22580">
    <property type="entry name" value="KYNU_C"/>
    <property type="match status" value="1"/>
</dbReference>
<feature type="modified residue" description="N6-(pyridoxal phosphate)lysine" evidence="4">
    <location>
        <position position="234"/>
    </location>
</feature>
<comment type="cofactor">
    <cofactor evidence="4 6">
        <name>pyridoxal 5'-phosphate</name>
        <dbReference type="ChEBI" id="CHEBI:597326"/>
    </cofactor>
</comment>
<gene>
    <name evidence="4 7" type="primary">kynU</name>
    <name evidence="7" type="ORF">ACFQPF_11945</name>
</gene>
<comment type="catalytic activity">
    <reaction evidence="4 6">
        <text>L-kynurenine + H2O = anthranilate + L-alanine + H(+)</text>
        <dbReference type="Rhea" id="RHEA:16813"/>
        <dbReference type="ChEBI" id="CHEBI:15377"/>
        <dbReference type="ChEBI" id="CHEBI:15378"/>
        <dbReference type="ChEBI" id="CHEBI:16567"/>
        <dbReference type="ChEBI" id="CHEBI:57959"/>
        <dbReference type="ChEBI" id="CHEBI:57972"/>
        <dbReference type="EC" id="3.7.1.3"/>
    </reaction>
</comment>
<feature type="binding site" evidence="4">
    <location>
        <position position="233"/>
    </location>
    <ligand>
        <name>pyridoxal 5'-phosphate</name>
        <dbReference type="ChEBI" id="CHEBI:597326"/>
    </ligand>
</feature>
<dbReference type="InterPro" id="IPR010111">
    <property type="entry name" value="Kynureninase"/>
</dbReference>
<dbReference type="InterPro" id="IPR015421">
    <property type="entry name" value="PyrdxlP-dep_Trfase_major"/>
</dbReference>
<comment type="catalytic activity">
    <reaction evidence="6">
        <text>3-hydroxy-L-kynurenine + H2O = 3-hydroxyanthranilate + L-alanine + H(+)</text>
        <dbReference type="Rhea" id="RHEA:25143"/>
        <dbReference type="ChEBI" id="CHEBI:15377"/>
        <dbReference type="ChEBI" id="CHEBI:15378"/>
        <dbReference type="ChEBI" id="CHEBI:36559"/>
        <dbReference type="ChEBI" id="CHEBI:57972"/>
        <dbReference type="ChEBI" id="CHEBI:58125"/>
        <dbReference type="EC" id="3.7.1.3"/>
    </reaction>
</comment>
<comment type="similarity">
    <text evidence="4 6">Belongs to the kynureninase family.</text>
</comment>
<dbReference type="RefSeq" id="WP_379749920.1">
    <property type="nucleotide sequence ID" value="NZ_JBHTCP010000038.1"/>
</dbReference>
<dbReference type="PANTHER" id="PTHR14084:SF0">
    <property type="entry name" value="KYNURENINASE"/>
    <property type="match status" value="1"/>
</dbReference>
<feature type="binding site" evidence="4">
    <location>
        <begin position="127"/>
        <end position="130"/>
    </location>
    <ligand>
        <name>pyridoxal 5'-phosphate</name>
        <dbReference type="ChEBI" id="CHEBI:597326"/>
    </ligand>
</feature>
<dbReference type="NCBIfam" id="TIGR01814">
    <property type="entry name" value="kynureninase"/>
    <property type="match status" value="1"/>
</dbReference>
<proteinExistence type="inferred from homology"/>
<name>A0ABW2NRB8_9BACL</name>
<feature type="binding site" evidence="4">
    <location>
        <position position="262"/>
    </location>
    <ligand>
        <name>pyridoxal 5'-phosphate</name>
        <dbReference type="ChEBI" id="CHEBI:597326"/>
    </ligand>
</feature>
<evidence type="ECO:0000313" key="7">
    <source>
        <dbReference type="EMBL" id="MFC7372387.1"/>
    </source>
</evidence>
<evidence type="ECO:0000256" key="3">
    <source>
        <dbReference type="ARBA" id="ARBA00022898"/>
    </source>
</evidence>
<comment type="pathway">
    <text evidence="4 6">Cofactor biosynthesis; NAD(+) biosynthesis; quinolinate from L-kynurenine: step 2/3.</text>
</comment>
<comment type="subunit">
    <text evidence="4 6">Homodimer.</text>
</comment>
<dbReference type="Proteomes" id="UP001596549">
    <property type="component" value="Unassembled WGS sequence"/>
</dbReference>
<evidence type="ECO:0000256" key="6">
    <source>
        <dbReference type="PIRNR" id="PIRNR038800"/>
    </source>
</evidence>
<evidence type="ECO:0000313" key="8">
    <source>
        <dbReference type="Proteomes" id="UP001596549"/>
    </source>
</evidence>
<dbReference type="EMBL" id="JBHTCP010000038">
    <property type="protein sequence ID" value="MFC7372387.1"/>
    <property type="molecule type" value="Genomic_DNA"/>
</dbReference>